<name>A0ACC2CNP3_DIPCM</name>
<sequence length="842" mass="92438">MLQQIERIGLEMEKQKASNKSLTAPSISADSEYRCHPALRGGQPPLPNKFTASQMESLTAICNTFVPSLHMSASAAPNGTLSTGFGQKEIRKKSSCDEIESFYRLSASDLEVPAQAAGMLCAWTKPMQFFLVSLVLWLLATRLGTFILCGRASMRRKAPYYLERFAMLPCAQREKVLQSWSKSVFWRLQMLFKLLKCYILFAFYSKVVCPIYPQHVTNGEMQHINSSDSLMEVDKNGHNPSWAAIGYTLPHLRADHDRQHKFSTHLQHQNVHHFDQLHNKIINANTATEEMLQMLLHSAGFSVSEDVSRLWKHWINGKSFVDQEKLQGIVIRCDVVVVGSGCGGSVIAALLAQEGYKVVIVEKGDNYNRQDLPLLEGPSMGAMYEQSGALTTEDGGVILLAASTLGGGSEINWSASFRTPPHVLQEWSQKYQLKQFESTEYQMAMDKVCQRLGVQNKVQHESFQNAVLRKGCENLGYDCHNIPRNTSSDHYCGWCCFGCPSGQKQSTTETWLHDAVAANAVILTGCKAEAALLSPNKGPSGKARQAKGVVARAGRSSKMIFIESRATVVACGSLFTPPLLKKSGLKNANIGRNLHLHPVQLVWGYFPEELEPKGKSYEGGIMTAVSRIAADWDKSGYGALLETPSVHPGVFAVATPWCSGLDFKERMRRFPRIAHLISLTRDCGGGTVDASSDGKLIINYTISEKDKESSTQGAVHGLKLLLAAGAEMIGTANIDGEIFIPKDQSDCITDQIDHYLKRVRGGMFKKLSTPLMSAHQMGSCRMGVDAKTSAVDPGGETWEANGLFVGDASVFPSAVGVNPMITVQSVALCIGQSVLRFLQKDI</sequence>
<dbReference type="EMBL" id="CM055100">
    <property type="protein sequence ID" value="KAJ7543659.1"/>
    <property type="molecule type" value="Genomic_DNA"/>
</dbReference>
<keyword evidence="2" id="KW-1185">Reference proteome</keyword>
<dbReference type="Proteomes" id="UP001162992">
    <property type="component" value="Chromosome 9"/>
</dbReference>
<protein>
    <submittedName>
        <fullName evidence="1">Uncharacterized protein</fullName>
    </submittedName>
</protein>
<gene>
    <name evidence="1" type="ORF">O6H91_09G047200</name>
</gene>
<evidence type="ECO:0000313" key="1">
    <source>
        <dbReference type="EMBL" id="KAJ7543659.1"/>
    </source>
</evidence>
<reference evidence="2" key="1">
    <citation type="journal article" date="2024" name="Proc. Natl. Acad. Sci. U.S.A.">
        <title>Extraordinary preservation of gene collinearity over three hundred million years revealed in homosporous lycophytes.</title>
        <authorList>
            <person name="Li C."/>
            <person name="Wickell D."/>
            <person name="Kuo L.Y."/>
            <person name="Chen X."/>
            <person name="Nie B."/>
            <person name="Liao X."/>
            <person name="Peng D."/>
            <person name="Ji J."/>
            <person name="Jenkins J."/>
            <person name="Williams M."/>
            <person name="Shu S."/>
            <person name="Plott C."/>
            <person name="Barry K."/>
            <person name="Rajasekar S."/>
            <person name="Grimwood J."/>
            <person name="Han X."/>
            <person name="Sun S."/>
            <person name="Hou Z."/>
            <person name="He W."/>
            <person name="Dai G."/>
            <person name="Sun C."/>
            <person name="Schmutz J."/>
            <person name="Leebens-Mack J.H."/>
            <person name="Li F.W."/>
            <person name="Wang L."/>
        </authorList>
    </citation>
    <scope>NUCLEOTIDE SEQUENCE [LARGE SCALE GENOMIC DNA]</scope>
    <source>
        <strain evidence="2">cv. PW_Plant_1</strain>
    </source>
</reference>
<proteinExistence type="predicted"/>
<accession>A0ACC2CNP3</accession>
<comment type="caution">
    <text evidence="1">The sequence shown here is derived from an EMBL/GenBank/DDBJ whole genome shotgun (WGS) entry which is preliminary data.</text>
</comment>
<organism evidence="1 2">
    <name type="scientific">Diphasiastrum complanatum</name>
    <name type="common">Issler's clubmoss</name>
    <name type="synonym">Lycopodium complanatum</name>
    <dbReference type="NCBI Taxonomy" id="34168"/>
    <lineage>
        <taxon>Eukaryota</taxon>
        <taxon>Viridiplantae</taxon>
        <taxon>Streptophyta</taxon>
        <taxon>Embryophyta</taxon>
        <taxon>Tracheophyta</taxon>
        <taxon>Lycopodiopsida</taxon>
        <taxon>Lycopodiales</taxon>
        <taxon>Lycopodiaceae</taxon>
        <taxon>Lycopodioideae</taxon>
        <taxon>Diphasiastrum</taxon>
    </lineage>
</organism>
<evidence type="ECO:0000313" key="2">
    <source>
        <dbReference type="Proteomes" id="UP001162992"/>
    </source>
</evidence>